<reference evidence="2" key="1">
    <citation type="submission" date="2016-11" db="UniProtKB">
        <authorList>
            <consortium name="WormBaseParasite"/>
        </authorList>
    </citation>
    <scope>IDENTIFICATION</scope>
    <source>
        <strain evidence="2">KR3021</strain>
    </source>
</reference>
<dbReference type="Proteomes" id="UP000095286">
    <property type="component" value="Unplaced"/>
</dbReference>
<sequence length="467" mass="53157">MDARSQFIQATVDARVKRLESIKQDEAIVKLQSACRSKLVVGARLKDIKTFYSDSAPSSQIKNVQMLNDITYVLVLSKKKGLVSGESYIVLILRKIIQSLESTNTKVSFGGLFLSKIHLKRANVTINDLFNKITILLSEMEPSAVLHSKTSGTLVHFLVSFSSTSTWSLIKNNASVQSALGSLFVPLIGLLTSPKTYQCLLTFLERGICERKVAISKECINAVFTLLFRSFKQEGLDKAEVIEKFLKLLSIPSLFKRFSHFSLKQISESGLFLKIINFLNQNPEYTNKTLKIEEYLPFMGNYLYLSNLHQNIMIENLPDWLSHINNLLRLCQTLSPLSKSAENKSSKTTTYWHPLFGNISYKLENTSSEAFIMMKSQISLLWSCQLIRPLFHNIIHATGSSKRKEDQCKNSANDGENGTFSFGEISNSLQSNFKLFNLSITLYYRFTKENIEPPTDIFYYDTSWRQR</sequence>
<dbReference type="WBParaSite" id="RSKR_0000272550.1">
    <property type="protein sequence ID" value="RSKR_0000272550.1"/>
    <property type="gene ID" value="RSKR_0000272550"/>
</dbReference>
<accession>A0AC35TNQ9</accession>
<evidence type="ECO:0000313" key="1">
    <source>
        <dbReference type="Proteomes" id="UP000095286"/>
    </source>
</evidence>
<name>A0AC35TNQ9_9BILA</name>
<organism evidence="1 2">
    <name type="scientific">Rhabditophanes sp. KR3021</name>
    <dbReference type="NCBI Taxonomy" id="114890"/>
    <lineage>
        <taxon>Eukaryota</taxon>
        <taxon>Metazoa</taxon>
        <taxon>Ecdysozoa</taxon>
        <taxon>Nematoda</taxon>
        <taxon>Chromadorea</taxon>
        <taxon>Rhabditida</taxon>
        <taxon>Tylenchina</taxon>
        <taxon>Panagrolaimomorpha</taxon>
        <taxon>Strongyloidoidea</taxon>
        <taxon>Alloionematidae</taxon>
        <taxon>Rhabditophanes</taxon>
    </lineage>
</organism>
<proteinExistence type="predicted"/>
<protein>
    <submittedName>
        <fullName evidence="2">HECT-type E3 ubiquitin transferase</fullName>
    </submittedName>
</protein>
<evidence type="ECO:0000313" key="2">
    <source>
        <dbReference type="WBParaSite" id="RSKR_0000272550.1"/>
    </source>
</evidence>